<proteinExistence type="predicted"/>
<keyword evidence="2" id="KW-1185">Reference proteome</keyword>
<dbReference type="Proteomes" id="UP000471435">
    <property type="component" value="Unassembled WGS sequence"/>
</dbReference>
<evidence type="ECO:0000313" key="2">
    <source>
        <dbReference type="Proteomes" id="UP000471435"/>
    </source>
</evidence>
<organism evidence="1 2">
    <name type="scientific">Pontixanthobacter luteolus</name>
    <dbReference type="NCBI Taxonomy" id="295089"/>
    <lineage>
        <taxon>Bacteria</taxon>
        <taxon>Pseudomonadati</taxon>
        <taxon>Pseudomonadota</taxon>
        <taxon>Alphaproteobacteria</taxon>
        <taxon>Sphingomonadales</taxon>
        <taxon>Erythrobacteraceae</taxon>
        <taxon>Pontixanthobacter</taxon>
    </lineage>
</organism>
<dbReference type="OrthoDB" id="8443793at2"/>
<dbReference type="EMBL" id="WTYP01000002">
    <property type="protein sequence ID" value="MXP48453.1"/>
    <property type="molecule type" value="Genomic_DNA"/>
</dbReference>
<evidence type="ECO:0000313" key="1">
    <source>
        <dbReference type="EMBL" id="MXP48453.1"/>
    </source>
</evidence>
<protein>
    <submittedName>
        <fullName evidence="1">DUF177 domain-containing protein</fullName>
    </submittedName>
</protein>
<comment type="caution">
    <text evidence="1">The sequence shown here is derived from an EMBL/GenBank/DDBJ whole genome shotgun (WGS) entry which is preliminary data.</text>
</comment>
<reference evidence="1 2" key="1">
    <citation type="submission" date="2019-12" db="EMBL/GenBank/DDBJ databases">
        <title>Genomic-based taxomic classification of the family Erythrobacteraceae.</title>
        <authorList>
            <person name="Xu L."/>
        </authorList>
    </citation>
    <scope>NUCLEOTIDE SEQUENCE [LARGE SCALE GENOMIC DNA]</scope>
    <source>
        <strain evidence="1 2">SW-109</strain>
    </source>
</reference>
<sequence>MIESELHFPVKTKTLKEDPYIIEASEAQRVALAERFSLSEIKSLRAEVMLTPKGGHIAAEGSLKADWLQPCAVSGEDFPVSVQDTIDIRFIPAAPPPSVVSADEEIELDVDDFDEIEFSGDTFDLGEAIAQTFGLAIDPYATGPRADTARKEKGIVTEGEQNGPLAEMLAALKKD</sequence>
<name>A0A6I4V3H1_9SPHN</name>
<accession>A0A6I4V3H1</accession>
<gene>
    <name evidence="1" type="ORF">GRI43_13760</name>
</gene>
<dbReference type="AlphaFoldDB" id="A0A6I4V3H1"/>
<dbReference type="RefSeq" id="WP_160731637.1">
    <property type="nucleotide sequence ID" value="NZ_WTYP01000002.1"/>
</dbReference>